<evidence type="ECO:0000256" key="2">
    <source>
        <dbReference type="ARBA" id="ARBA00023125"/>
    </source>
</evidence>
<keyword evidence="2" id="KW-0238">DNA-binding</keyword>
<dbReference type="Pfam" id="PF12833">
    <property type="entry name" value="HTH_18"/>
    <property type="match status" value="1"/>
</dbReference>
<dbReference type="InterPro" id="IPR053142">
    <property type="entry name" value="PchR_regulatory_protein"/>
</dbReference>
<dbReference type="SUPFAM" id="SSF46689">
    <property type="entry name" value="Homeodomain-like"/>
    <property type="match status" value="1"/>
</dbReference>
<dbReference type="SMART" id="SM00342">
    <property type="entry name" value="HTH_ARAC"/>
    <property type="match status" value="1"/>
</dbReference>
<name>A0ABP8AID7_9MICO</name>
<keyword evidence="3" id="KW-0804">Transcription</keyword>
<dbReference type="Gene3D" id="1.10.10.60">
    <property type="entry name" value="Homeodomain-like"/>
    <property type="match status" value="1"/>
</dbReference>
<dbReference type="InterPro" id="IPR009057">
    <property type="entry name" value="Homeodomain-like_sf"/>
</dbReference>
<evidence type="ECO:0000313" key="6">
    <source>
        <dbReference type="Proteomes" id="UP001500213"/>
    </source>
</evidence>
<organism evidence="5 6">
    <name type="scientific">Gryllotalpicola kribbensis</name>
    <dbReference type="NCBI Taxonomy" id="993084"/>
    <lineage>
        <taxon>Bacteria</taxon>
        <taxon>Bacillati</taxon>
        <taxon>Actinomycetota</taxon>
        <taxon>Actinomycetes</taxon>
        <taxon>Micrococcales</taxon>
        <taxon>Microbacteriaceae</taxon>
        <taxon>Gryllotalpicola</taxon>
    </lineage>
</organism>
<dbReference type="PROSITE" id="PS01124">
    <property type="entry name" value="HTH_ARAC_FAMILY_2"/>
    <property type="match status" value="1"/>
</dbReference>
<proteinExistence type="predicted"/>
<dbReference type="PROSITE" id="PS00041">
    <property type="entry name" value="HTH_ARAC_FAMILY_1"/>
    <property type="match status" value="1"/>
</dbReference>
<feature type="domain" description="HTH araC/xylS-type" evidence="4">
    <location>
        <begin position="210"/>
        <end position="310"/>
    </location>
</feature>
<dbReference type="EMBL" id="BAABBX010000004">
    <property type="protein sequence ID" value="GAA4184402.1"/>
    <property type="molecule type" value="Genomic_DNA"/>
</dbReference>
<comment type="caution">
    <text evidence="5">The sequence shown here is derived from an EMBL/GenBank/DDBJ whole genome shotgun (WGS) entry which is preliminary data.</text>
</comment>
<dbReference type="PANTHER" id="PTHR47893:SF1">
    <property type="entry name" value="REGULATORY PROTEIN PCHR"/>
    <property type="match status" value="1"/>
</dbReference>
<accession>A0ABP8AID7</accession>
<evidence type="ECO:0000259" key="4">
    <source>
        <dbReference type="PROSITE" id="PS01124"/>
    </source>
</evidence>
<evidence type="ECO:0000313" key="5">
    <source>
        <dbReference type="EMBL" id="GAA4184402.1"/>
    </source>
</evidence>
<dbReference type="Proteomes" id="UP001500213">
    <property type="component" value="Unassembled WGS sequence"/>
</dbReference>
<dbReference type="InterPro" id="IPR018062">
    <property type="entry name" value="HTH_AraC-typ_CS"/>
</dbReference>
<keyword evidence="1" id="KW-0805">Transcription regulation</keyword>
<dbReference type="InterPro" id="IPR018060">
    <property type="entry name" value="HTH_AraC"/>
</dbReference>
<evidence type="ECO:0000256" key="3">
    <source>
        <dbReference type="ARBA" id="ARBA00023163"/>
    </source>
</evidence>
<protein>
    <recommendedName>
        <fullName evidence="4">HTH araC/xylS-type domain-containing protein</fullName>
    </recommendedName>
</protein>
<sequence>MIIDESFQTTDVGEAEQIARRVYPRAELREPATGDFAYQHFTRGENGVNFTRFKINSRMDIAVDFHDVAAFGLRLAGRYAVESNRDQIDSSQPFLFTPGPGSSGSEELDVLMVNIDTEHLAKAAAARQGVDDARLVFGRHEAVSPVMRAHWMRTVNYAWNSVIQVSDVFHNDAIRAATFETVVTAALAAFPIDVAARARTFDFASSAAVRRAKAFIEDNADQALTVTQVAEAARMSVRALQLGFQRELGTTPMGHLRDVRLDAARAELRAADEDTRVADVARRWAFANLGRFAAQYRARFGENPGDTLRR</sequence>
<dbReference type="PANTHER" id="PTHR47893">
    <property type="entry name" value="REGULATORY PROTEIN PCHR"/>
    <property type="match status" value="1"/>
</dbReference>
<gene>
    <name evidence="5" type="ORF">GCM10022288_05070</name>
</gene>
<dbReference type="RefSeq" id="WP_344773480.1">
    <property type="nucleotide sequence ID" value="NZ_BAABBX010000004.1"/>
</dbReference>
<keyword evidence="6" id="KW-1185">Reference proteome</keyword>
<evidence type="ECO:0000256" key="1">
    <source>
        <dbReference type="ARBA" id="ARBA00023015"/>
    </source>
</evidence>
<reference evidence="6" key="1">
    <citation type="journal article" date="2019" name="Int. J. Syst. Evol. Microbiol.">
        <title>The Global Catalogue of Microorganisms (GCM) 10K type strain sequencing project: providing services to taxonomists for standard genome sequencing and annotation.</title>
        <authorList>
            <consortium name="The Broad Institute Genomics Platform"/>
            <consortium name="The Broad Institute Genome Sequencing Center for Infectious Disease"/>
            <person name="Wu L."/>
            <person name="Ma J."/>
        </authorList>
    </citation>
    <scope>NUCLEOTIDE SEQUENCE [LARGE SCALE GENOMIC DNA]</scope>
    <source>
        <strain evidence="6">JCM 17593</strain>
    </source>
</reference>